<dbReference type="HOGENOM" id="CLU_029204_4_1_1"/>
<evidence type="ECO:0000256" key="3">
    <source>
        <dbReference type="ARBA" id="ARBA00023128"/>
    </source>
</evidence>
<evidence type="ECO:0000256" key="1">
    <source>
        <dbReference type="ARBA" id="ARBA00004173"/>
    </source>
</evidence>
<keyword evidence="3" id="KW-0496">Mitochondrion</keyword>
<organism evidence="6 7">
    <name type="scientific">Tetranychus urticae</name>
    <name type="common">Two-spotted spider mite</name>
    <dbReference type="NCBI Taxonomy" id="32264"/>
    <lineage>
        <taxon>Eukaryota</taxon>
        <taxon>Metazoa</taxon>
        <taxon>Ecdysozoa</taxon>
        <taxon>Arthropoda</taxon>
        <taxon>Chelicerata</taxon>
        <taxon>Arachnida</taxon>
        <taxon>Acari</taxon>
        <taxon>Acariformes</taxon>
        <taxon>Trombidiformes</taxon>
        <taxon>Prostigmata</taxon>
        <taxon>Eleutherengona</taxon>
        <taxon>Raphignathae</taxon>
        <taxon>Tetranychoidea</taxon>
        <taxon>Tetranychidae</taxon>
        <taxon>Tetranychus</taxon>
    </lineage>
</organism>
<dbReference type="PANTHER" id="PTHR23354">
    <property type="entry name" value="NUCLEOLAR PROTEIN 7/ESTROGEN RECEPTOR COACTIVATOR-RELATED"/>
    <property type="match status" value="1"/>
</dbReference>
<accession>T1L3G8</accession>
<dbReference type="EnsemblMetazoa" id="tetur35g01470.1">
    <property type="protein sequence ID" value="tetur35g01470.1"/>
    <property type="gene ID" value="tetur35g01470"/>
</dbReference>
<dbReference type="PANTHER" id="PTHR23354:SF62">
    <property type="entry name" value="MUSTARD, ISOFORM V"/>
    <property type="match status" value="1"/>
</dbReference>
<sequence length="191" mass="21619">MCSQIGQCKKGLPFKEPIEFPLPDLIGESDILTEDRRRELARHLPARTEGYSWALIYSTSKHGFSLKTIYRNMVNYENPVLLVIQDTDGSVFGALTSTSLRTSDHFYGTGETFLFSFYPEFRCFRWTGDNVYFIKGDTESIAFGAGDGSFGLWLDGDLYHGSSNPCQTFGNPRLSKNQDFVVKTLECWGFV</sequence>
<name>T1L3G8_TETUR</name>
<protein>
    <recommendedName>
        <fullName evidence="4">Oxidation resistance protein 1</fullName>
    </recommendedName>
</protein>
<evidence type="ECO:0000313" key="7">
    <source>
        <dbReference type="Proteomes" id="UP000015104"/>
    </source>
</evidence>
<gene>
    <name evidence="6" type="primary">107369843</name>
</gene>
<dbReference type="SMART" id="SM00584">
    <property type="entry name" value="TLDc"/>
    <property type="match status" value="1"/>
</dbReference>
<dbReference type="InterPro" id="IPR006571">
    <property type="entry name" value="TLDc_dom"/>
</dbReference>
<comment type="similarity">
    <text evidence="2">Belongs to the OXR1 family.</text>
</comment>
<dbReference type="GO" id="GO:0005634">
    <property type="term" value="C:nucleus"/>
    <property type="evidence" value="ECO:0007669"/>
    <property type="project" value="TreeGrafter"/>
</dbReference>
<proteinExistence type="inferred from homology"/>
<dbReference type="STRING" id="32264.T1L3G8"/>
<evidence type="ECO:0000259" key="5">
    <source>
        <dbReference type="PROSITE" id="PS51886"/>
    </source>
</evidence>
<feature type="domain" description="TLDc" evidence="5">
    <location>
        <begin position="30"/>
        <end position="191"/>
    </location>
</feature>
<dbReference type="GO" id="GO:0005739">
    <property type="term" value="C:mitochondrion"/>
    <property type="evidence" value="ECO:0007669"/>
    <property type="project" value="UniProtKB-SubCell"/>
</dbReference>
<dbReference type="eggNOG" id="KOG2372">
    <property type="taxonomic scope" value="Eukaryota"/>
</dbReference>
<dbReference type="Pfam" id="PF07534">
    <property type="entry name" value="TLD"/>
    <property type="match status" value="1"/>
</dbReference>
<reference evidence="7" key="1">
    <citation type="submission" date="2011-08" db="EMBL/GenBank/DDBJ databases">
        <authorList>
            <person name="Rombauts S."/>
        </authorList>
    </citation>
    <scope>NUCLEOTIDE SEQUENCE</scope>
    <source>
        <strain evidence="7">London</strain>
    </source>
</reference>
<dbReference type="PROSITE" id="PS51886">
    <property type="entry name" value="TLDC"/>
    <property type="match status" value="1"/>
</dbReference>
<dbReference type="AlphaFoldDB" id="T1L3G8"/>
<evidence type="ECO:0000256" key="2">
    <source>
        <dbReference type="ARBA" id="ARBA00009540"/>
    </source>
</evidence>
<dbReference type="OMA" id="MPPRTQG"/>
<keyword evidence="7" id="KW-1185">Reference proteome</keyword>
<dbReference type="OrthoDB" id="26679at2759"/>
<dbReference type="EMBL" id="CAEY01001020">
    <property type="status" value="NOT_ANNOTATED_CDS"/>
    <property type="molecule type" value="Genomic_DNA"/>
</dbReference>
<reference evidence="6" key="2">
    <citation type="submission" date="2015-06" db="UniProtKB">
        <authorList>
            <consortium name="EnsemblMetazoa"/>
        </authorList>
    </citation>
    <scope>IDENTIFICATION</scope>
</reference>
<evidence type="ECO:0000313" key="6">
    <source>
        <dbReference type="EnsemblMetazoa" id="tetur35g01470.1"/>
    </source>
</evidence>
<dbReference type="KEGG" id="tut:107369843"/>
<comment type="subcellular location">
    <subcellularLocation>
        <location evidence="1">Mitochondrion</location>
    </subcellularLocation>
</comment>
<dbReference type="Proteomes" id="UP000015104">
    <property type="component" value="Unassembled WGS sequence"/>
</dbReference>
<evidence type="ECO:0000256" key="4">
    <source>
        <dbReference type="ARBA" id="ARBA00040604"/>
    </source>
</evidence>
<dbReference type="GO" id="GO:0006979">
    <property type="term" value="P:response to oxidative stress"/>
    <property type="evidence" value="ECO:0007669"/>
    <property type="project" value="TreeGrafter"/>
</dbReference>